<gene>
    <name evidence="3" type="ORF">RUM44_011092</name>
</gene>
<sequence>MFLRRGSTSRFYELVFKIVSVLFVLFSDDFESETVSSQCSESSGDTQESLSFPHQLGLMKLKNNDGKSSRRESQDVQESTSTVPKRYLQCPAVVSVCHLKKFIRMKHDLPDKMQVDIIHKRVPLPDHYTLMDVAYIYTWKRSAPMRFFYQICETKRQRIKVPNSFATTEETRLELNKNVAVVNGDAKSKDDVCVKIESNSMSAKVVLETRDEYVEKRNGVQNGTHETVQNDGKVPFGVGLTKSTTSCKETLMELVKDKKAELNGEKSLVKPNALVNGGHQKVRPDRKSVDVDNSTQENKSDKSESGDGLKTSENKVNKTDTVDGKKQVHMSVNGSLQTPKEKPSTNESNRLFLNPISGQLEAVPSTNPTKSNDVPMENKTEMVNGVKKSVVEQKGYKSLSDDQKEIKKSNVNLLKNFRKGKTTGNKDAKTDGKSGSENSLTITTVGKVDKVGDKPEAKASVEIKPEKKESEYDFDGTSPPSKIIPLQEYSKMSKSQKYGSSAEKQPQNSWMSLQDFRLQMLKENNSNVEEAGKKDKRKSVPSLFRIGAEANKKSSPKATPNGKPAGEKVKTKMSPTIINIKTESEDSSKTEIKIELPGEQSPVAIPKQAPKPIKIESKGGEQSTKEKEDDTHKNVPSVKTPPPTAETKKVAEEKEKKEETATEAKKQPVKRSNQEKQENDNPKKAKPSVEETKNDNFGAIDLSTNDTSPRSRKNPLENLMDLASKSGTPKTDENMVEALISAAQKQSIEPLLKIPQYSQNLKNSVGQGSPPQAKAITSTDISQALQFFKDLRSDIKVLEAKSQLSPNSFLDQFAQKSTNLEPIQLYQQHIDLIRRLKRQQMAINDVETPQRKQPKLSPTGDSKRKTPPEANSKMSEEAAAQLKSSLERTLSQIQEQMELQSRMVAAQNYKNLPALLQFYNRPPPAYCPAPPSPSKSSHKLKSSSRSPNSQKSPPISRTSPQNLTPPGSGALPLAITNAESQFFSAQKYNHLINAGLNSEMTFHQMFQNYLNQQDKMNQIKHSPGLAKKTQALPPKTVPELFYSSQVAPKKPEAGTVSAAQKT</sequence>
<feature type="compositionally biased region" description="Basic and acidic residues" evidence="1">
    <location>
        <begin position="613"/>
        <end position="633"/>
    </location>
</feature>
<feature type="compositionally biased region" description="Polar residues" evidence="1">
    <location>
        <begin position="435"/>
        <end position="444"/>
    </location>
</feature>
<organism evidence="3 4">
    <name type="scientific">Polyplax serrata</name>
    <name type="common">Common mouse louse</name>
    <dbReference type="NCBI Taxonomy" id="468196"/>
    <lineage>
        <taxon>Eukaryota</taxon>
        <taxon>Metazoa</taxon>
        <taxon>Ecdysozoa</taxon>
        <taxon>Arthropoda</taxon>
        <taxon>Hexapoda</taxon>
        <taxon>Insecta</taxon>
        <taxon>Pterygota</taxon>
        <taxon>Neoptera</taxon>
        <taxon>Paraneoptera</taxon>
        <taxon>Psocodea</taxon>
        <taxon>Troctomorpha</taxon>
        <taxon>Phthiraptera</taxon>
        <taxon>Anoplura</taxon>
        <taxon>Polyplacidae</taxon>
        <taxon>Polyplax</taxon>
    </lineage>
</organism>
<dbReference type="EMBL" id="JAWJWF010000046">
    <property type="protein sequence ID" value="KAK6624233.1"/>
    <property type="molecule type" value="Genomic_DNA"/>
</dbReference>
<dbReference type="Proteomes" id="UP001359485">
    <property type="component" value="Unassembled WGS sequence"/>
</dbReference>
<comment type="caution">
    <text evidence="3">The sequence shown here is derived from an EMBL/GenBank/DDBJ whole genome shotgun (WGS) entry which is preliminary data.</text>
</comment>
<feature type="compositionally biased region" description="Polar residues" evidence="1">
    <location>
        <begin position="490"/>
        <end position="511"/>
    </location>
</feature>
<feature type="compositionally biased region" description="Basic and acidic residues" evidence="1">
    <location>
        <begin position="298"/>
        <end position="326"/>
    </location>
</feature>
<name>A0ABR1AP13_POLSC</name>
<feature type="compositionally biased region" description="Basic and acidic residues" evidence="1">
    <location>
        <begin position="424"/>
        <end position="434"/>
    </location>
</feature>
<feature type="compositionally biased region" description="Basic and acidic residues" evidence="1">
    <location>
        <begin position="62"/>
        <end position="74"/>
    </location>
</feature>
<feature type="compositionally biased region" description="Polar residues" evidence="1">
    <location>
        <begin position="955"/>
        <end position="965"/>
    </location>
</feature>
<feature type="region of interest" description="Disordered" evidence="1">
    <location>
        <begin position="926"/>
        <end position="971"/>
    </location>
</feature>
<dbReference type="PANTHER" id="PTHR10825:SF29">
    <property type="entry name" value="POLYCOMB GROUP RING FINGER PROTEIN 1"/>
    <property type="match status" value="1"/>
</dbReference>
<keyword evidence="4" id="KW-1185">Reference proteome</keyword>
<dbReference type="Gene3D" id="3.10.20.90">
    <property type="entry name" value="Phosphatidylinositol 3-kinase Catalytic Subunit, Chain A, domain 1"/>
    <property type="match status" value="1"/>
</dbReference>
<evidence type="ECO:0000313" key="3">
    <source>
        <dbReference type="EMBL" id="KAK6624233.1"/>
    </source>
</evidence>
<feature type="region of interest" description="Disordered" evidence="1">
    <location>
        <begin position="417"/>
        <end position="511"/>
    </location>
</feature>
<feature type="compositionally biased region" description="Basic and acidic residues" evidence="1">
    <location>
        <begin position="582"/>
        <end position="596"/>
    </location>
</feature>
<feature type="region of interest" description="Disordered" evidence="1">
    <location>
        <begin position="843"/>
        <end position="886"/>
    </location>
</feature>
<accession>A0ABR1AP13</accession>
<feature type="compositionally biased region" description="Low complexity" evidence="1">
    <location>
        <begin position="943"/>
        <end position="954"/>
    </location>
</feature>
<feature type="compositionally biased region" description="Basic and acidic residues" evidence="1">
    <location>
        <begin position="447"/>
        <end position="471"/>
    </location>
</feature>
<feature type="region of interest" description="Disordered" evidence="1">
    <location>
        <begin position="60"/>
        <end position="80"/>
    </location>
</feature>
<feature type="region of interest" description="Disordered" evidence="1">
    <location>
        <begin position="524"/>
        <end position="730"/>
    </location>
</feature>
<dbReference type="InterPro" id="IPR032443">
    <property type="entry name" value="RAWUL"/>
</dbReference>
<dbReference type="Pfam" id="PF16207">
    <property type="entry name" value="RAWUL"/>
    <property type="match status" value="1"/>
</dbReference>
<evidence type="ECO:0000256" key="1">
    <source>
        <dbReference type="SAM" id="MobiDB-lite"/>
    </source>
</evidence>
<dbReference type="PANTHER" id="PTHR10825">
    <property type="entry name" value="RING FINGER DOMAIN-CONTAINING, POLYCOMB GROUP COMPONENT"/>
    <property type="match status" value="1"/>
</dbReference>
<dbReference type="CDD" id="cd17082">
    <property type="entry name" value="RAWUL_PCGF2_like"/>
    <property type="match status" value="1"/>
</dbReference>
<proteinExistence type="predicted"/>
<feature type="compositionally biased region" description="Basic and acidic residues" evidence="1">
    <location>
        <begin position="646"/>
        <end position="694"/>
    </location>
</feature>
<protein>
    <recommendedName>
        <fullName evidence="2">RAWUL domain-containing protein</fullName>
    </recommendedName>
</protein>
<evidence type="ECO:0000313" key="4">
    <source>
        <dbReference type="Proteomes" id="UP001359485"/>
    </source>
</evidence>
<evidence type="ECO:0000259" key="2">
    <source>
        <dbReference type="Pfam" id="PF16207"/>
    </source>
</evidence>
<reference evidence="3 4" key="1">
    <citation type="submission" date="2023-09" db="EMBL/GenBank/DDBJ databases">
        <title>Genomes of two closely related lineages of the louse Polyplax serrata with different host specificities.</title>
        <authorList>
            <person name="Martinu J."/>
            <person name="Tarabai H."/>
            <person name="Stefka J."/>
            <person name="Hypsa V."/>
        </authorList>
    </citation>
    <scope>NUCLEOTIDE SEQUENCE [LARGE SCALE GENOMIC DNA]</scope>
    <source>
        <strain evidence="3">98ZLc_SE</strain>
    </source>
</reference>
<feature type="domain" description="RAWUL" evidence="2">
    <location>
        <begin position="86"/>
        <end position="150"/>
    </location>
</feature>
<feature type="region of interest" description="Disordered" evidence="1">
    <location>
        <begin position="269"/>
        <end position="348"/>
    </location>
</feature>